<protein>
    <recommendedName>
        <fullName evidence="3">Lipoprotein</fullName>
    </recommendedName>
</protein>
<dbReference type="RefSeq" id="WP_242713302.1">
    <property type="nucleotide sequence ID" value="NZ_JALDAX010000024.1"/>
</dbReference>
<proteinExistence type="predicted"/>
<organism evidence="1 2">
    <name type="scientific">Streptomyces spinosisporus</name>
    <dbReference type="NCBI Taxonomy" id="2927582"/>
    <lineage>
        <taxon>Bacteria</taxon>
        <taxon>Bacillati</taxon>
        <taxon>Actinomycetota</taxon>
        <taxon>Actinomycetes</taxon>
        <taxon>Kitasatosporales</taxon>
        <taxon>Streptomycetaceae</taxon>
        <taxon>Streptomyces</taxon>
    </lineage>
</organism>
<evidence type="ECO:0000313" key="2">
    <source>
        <dbReference type="Proteomes" id="UP001165270"/>
    </source>
</evidence>
<keyword evidence="2" id="KW-1185">Reference proteome</keyword>
<dbReference type="Proteomes" id="UP001165270">
    <property type="component" value="Unassembled WGS sequence"/>
</dbReference>
<evidence type="ECO:0000313" key="1">
    <source>
        <dbReference type="EMBL" id="MCI3245705.1"/>
    </source>
</evidence>
<gene>
    <name evidence="1" type="ORF">MQN93_38970</name>
</gene>
<reference evidence="1" key="1">
    <citation type="submission" date="2022-03" db="EMBL/GenBank/DDBJ databases">
        <title>Streptomyces 7R015 and 7R016 isolated from Barleria lupulina in Thailand.</title>
        <authorList>
            <person name="Kanchanasin P."/>
            <person name="Phongsopitanun W."/>
            <person name="Tanasupawat S."/>
        </authorList>
    </citation>
    <scope>NUCLEOTIDE SEQUENCE</scope>
    <source>
        <strain evidence="1">7R016</strain>
    </source>
</reference>
<accession>A0ABS9XUH8</accession>
<evidence type="ECO:0008006" key="3">
    <source>
        <dbReference type="Google" id="ProtNLM"/>
    </source>
</evidence>
<name>A0ABS9XUH8_9ACTN</name>
<sequence>MVMALGAVGACAAHEFAPHSSKHPATKARSKASKAASAPLAGTSLRFSGDIAGTGYLKLPIIKSICHNCIGASRCHRL</sequence>
<comment type="caution">
    <text evidence="1">The sequence shown here is derived from an EMBL/GenBank/DDBJ whole genome shotgun (WGS) entry which is preliminary data.</text>
</comment>
<dbReference type="EMBL" id="JALDAX010000024">
    <property type="protein sequence ID" value="MCI3245705.1"/>
    <property type="molecule type" value="Genomic_DNA"/>
</dbReference>